<dbReference type="VEuPathDB" id="AmoebaDB:NF0013230"/>
<dbReference type="VEuPathDB" id="AmoebaDB:NfTy_049740"/>
<evidence type="ECO:0000256" key="1">
    <source>
        <dbReference type="ARBA" id="ARBA00022723"/>
    </source>
</evidence>
<dbReference type="InterPro" id="IPR036047">
    <property type="entry name" value="F-box-like_dom_sf"/>
</dbReference>
<protein>
    <recommendedName>
        <fullName evidence="4">ZZ-type domain-containing protein</fullName>
    </recommendedName>
</protein>
<sequence length="480" mass="55835">MIDPRPRPLRNFLLLFADPCTESSSSSSPNNNQHLIKFQAKDLAWVQDGIGYKTLFLRILSFLDQYDLAQSIQPVCKLFQNFANCDLLWEQLFWNLFTQDFGLTKEETQKYLNPSNLDTMVGIYTEQSLIPENSWKFKVVNGVRLYYLEGHPSRDYASDTPGEAGIWRLDCSQCGAPFHHREPYIEEADSGDCLHLDCVDKEEFNEKIEHFAQIYGYISHFSRNEIISTFFKRRFIHSNKGEDDISDESVAEYTCDACGEPIHTIRYSCLDCEFDLCGYCCERLVYHQKGVDMAFCKGVEHPHNHTFLTVGEEYFDTYSCNVCKEKIRGFRYHDPTKDNFDLCTLCFKTKREANIDYDKIDLHGEIVTESFYQFLCNKMHLQELKDVYKNVFDMTVKGVKSQLVEELLELLEEKKEKNTRPRLCTLVSNVPRFCCKDDECHVLKEDAIDALVASLDLVEKEQVKPPKKKSKKEAIVNDEE</sequence>
<dbReference type="VEuPathDB" id="AmoebaDB:FDP41_001042"/>
<keyword evidence="1" id="KW-0479">Metal-binding</keyword>
<dbReference type="EMBL" id="VFQX01000022">
    <property type="protein sequence ID" value="KAF0979889.1"/>
    <property type="molecule type" value="Genomic_DNA"/>
</dbReference>
<feature type="domain" description="ZZ-type" evidence="4">
    <location>
        <begin position="249"/>
        <end position="291"/>
    </location>
</feature>
<dbReference type="Gene3D" id="3.30.60.90">
    <property type="match status" value="2"/>
</dbReference>
<keyword evidence="6" id="KW-1185">Reference proteome</keyword>
<keyword evidence="3" id="KW-0862">Zinc</keyword>
<dbReference type="InterPro" id="IPR043145">
    <property type="entry name" value="Znf_ZZ_sf"/>
</dbReference>
<evidence type="ECO:0000313" key="6">
    <source>
        <dbReference type="Proteomes" id="UP000444721"/>
    </source>
</evidence>
<keyword evidence="2" id="KW-0863">Zinc-finger</keyword>
<dbReference type="Proteomes" id="UP000444721">
    <property type="component" value="Unassembled WGS sequence"/>
</dbReference>
<dbReference type="SUPFAM" id="SSF57850">
    <property type="entry name" value="RING/U-box"/>
    <property type="match status" value="2"/>
</dbReference>
<gene>
    <name evidence="5" type="ORF">FDP41_001042</name>
</gene>
<dbReference type="Pfam" id="PF00569">
    <property type="entry name" value="ZZ"/>
    <property type="match status" value="2"/>
</dbReference>
<accession>A0A6A5C3L4</accession>
<evidence type="ECO:0000313" key="5">
    <source>
        <dbReference type="EMBL" id="KAF0979889.1"/>
    </source>
</evidence>
<dbReference type="SUPFAM" id="SSF81383">
    <property type="entry name" value="F-box domain"/>
    <property type="match status" value="1"/>
</dbReference>
<dbReference type="GO" id="GO:0008270">
    <property type="term" value="F:zinc ion binding"/>
    <property type="evidence" value="ECO:0007669"/>
    <property type="project" value="UniProtKB-KW"/>
</dbReference>
<dbReference type="OMA" id="PRFCCKD"/>
<reference evidence="5 6" key="1">
    <citation type="journal article" date="2019" name="Sci. Rep.">
        <title>Nanopore sequencing improves the draft genome of the human pathogenic amoeba Naegleria fowleri.</title>
        <authorList>
            <person name="Liechti N."/>
            <person name="Schurch N."/>
            <person name="Bruggmann R."/>
            <person name="Wittwer M."/>
        </authorList>
    </citation>
    <scope>NUCLEOTIDE SEQUENCE [LARGE SCALE GENOMIC DNA]</scope>
    <source>
        <strain evidence="5 6">ATCC 30894</strain>
    </source>
</reference>
<name>A0A6A5C3L4_NAEFO</name>
<dbReference type="RefSeq" id="XP_044564602.1">
    <property type="nucleotide sequence ID" value="XM_044700716.1"/>
</dbReference>
<dbReference type="InterPro" id="IPR000433">
    <property type="entry name" value="Znf_ZZ"/>
</dbReference>
<comment type="caution">
    <text evidence="5">The sequence shown here is derived from an EMBL/GenBank/DDBJ whole genome shotgun (WGS) entry which is preliminary data.</text>
</comment>
<dbReference type="Gene3D" id="1.20.1280.50">
    <property type="match status" value="1"/>
</dbReference>
<dbReference type="SMART" id="SM00291">
    <property type="entry name" value="ZnF_ZZ"/>
    <property type="match status" value="2"/>
</dbReference>
<feature type="domain" description="ZZ-type" evidence="4">
    <location>
        <begin position="314"/>
        <end position="356"/>
    </location>
</feature>
<evidence type="ECO:0000259" key="4">
    <source>
        <dbReference type="SMART" id="SM00291"/>
    </source>
</evidence>
<dbReference type="AlphaFoldDB" id="A0A6A5C3L4"/>
<dbReference type="OrthoDB" id="661148at2759"/>
<evidence type="ECO:0000256" key="3">
    <source>
        <dbReference type="ARBA" id="ARBA00022833"/>
    </source>
</evidence>
<dbReference type="GeneID" id="68108260"/>
<proteinExistence type="predicted"/>
<evidence type="ECO:0000256" key="2">
    <source>
        <dbReference type="ARBA" id="ARBA00022771"/>
    </source>
</evidence>
<organism evidence="5 6">
    <name type="scientific">Naegleria fowleri</name>
    <name type="common">Brain eating amoeba</name>
    <dbReference type="NCBI Taxonomy" id="5763"/>
    <lineage>
        <taxon>Eukaryota</taxon>
        <taxon>Discoba</taxon>
        <taxon>Heterolobosea</taxon>
        <taxon>Tetramitia</taxon>
        <taxon>Eutetramitia</taxon>
        <taxon>Vahlkampfiidae</taxon>
        <taxon>Naegleria</taxon>
    </lineage>
</organism>